<evidence type="ECO:0000259" key="7">
    <source>
        <dbReference type="PROSITE" id="PS50850"/>
    </source>
</evidence>
<sequence>MASPTNNLGHSHSRTSTSPESVTETLQVPESFNEKPAGAEGPKGIQAVKKGRDFWLSFLAMIVSIFLSALDLTSVGTALPTIADALNDTEGNYVWVGSAYALSSTAIMPLSGSLSDAFGRKPVMLVSIALFALGSALAGAAQDMNMMIGARTVQGLGGGGIINLVEILISDLVALSERGTYQGLIGLTWSFASAIAPPIGGALSDRGRTAWRWLFYLNLPLTGMAFILVLFFLNVRTPPGTVKEKLNKVDWFGNVIVICGTTLAIIGLTWGGIRYDWTDKHVLAPLIIGFALLVAFGWYEVKVPVKPTIPSDLLMNRTTLSAILMTAMHGITSICADSILLTRRGCSFSPSRLAHSSIPVFFQSAFGASPIRSAVDFLPSALIIAPFALSSGFVVAITGKYRPVNWIGWALTMIGFGCLSLLKADTSTGKWVGYQLVVSAGSGLVFSAPVFPLLAPQPISRTASALALFAFTRAFTQTWGITIGSTILQNKLKINLPASYLATFPAGHEIAYAAIPGIPKLAEPLRTEVMVAFAESMKVVWQTMVGISGAGFLFSLLMQEVEMVGVVDETFALQARPEQETPNNARDAEKAVPPTES</sequence>
<feature type="transmembrane region" description="Helical" evidence="6">
    <location>
        <begin position="54"/>
        <end position="73"/>
    </location>
</feature>
<feature type="transmembrane region" description="Helical" evidence="6">
    <location>
        <begin position="404"/>
        <end position="422"/>
    </location>
</feature>
<evidence type="ECO:0000256" key="2">
    <source>
        <dbReference type="ARBA" id="ARBA00022692"/>
    </source>
</evidence>
<feature type="transmembrane region" description="Helical" evidence="6">
    <location>
        <begin position="319"/>
        <end position="341"/>
    </location>
</feature>
<comment type="subcellular location">
    <subcellularLocation>
        <location evidence="1">Membrane</location>
        <topology evidence="1">Multi-pass membrane protein</topology>
    </subcellularLocation>
</comment>
<feature type="transmembrane region" description="Helical" evidence="6">
    <location>
        <begin position="539"/>
        <end position="557"/>
    </location>
</feature>
<accession>A0AA39P8R4</accession>
<evidence type="ECO:0000256" key="5">
    <source>
        <dbReference type="SAM" id="MobiDB-lite"/>
    </source>
</evidence>
<dbReference type="GO" id="GO:0005886">
    <property type="term" value="C:plasma membrane"/>
    <property type="evidence" value="ECO:0007669"/>
    <property type="project" value="TreeGrafter"/>
</dbReference>
<evidence type="ECO:0000256" key="6">
    <source>
        <dbReference type="SAM" id="Phobius"/>
    </source>
</evidence>
<organism evidence="8 9">
    <name type="scientific">Armillaria novae-zelandiae</name>
    <dbReference type="NCBI Taxonomy" id="153914"/>
    <lineage>
        <taxon>Eukaryota</taxon>
        <taxon>Fungi</taxon>
        <taxon>Dikarya</taxon>
        <taxon>Basidiomycota</taxon>
        <taxon>Agaricomycotina</taxon>
        <taxon>Agaricomycetes</taxon>
        <taxon>Agaricomycetidae</taxon>
        <taxon>Agaricales</taxon>
        <taxon>Marasmiineae</taxon>
        <taxon>Physalacriaceae</taxon>
        <taxon>Armillaria</taxon>
    </lineage>
</organism>
<name>A0AA39P8R4_9AGAR</name>
<dbReference type="PRINTS" id="PR01036">
    <property type="entry name" value="TCRTETB"/>
</dbReference>
<dbReference type="Proteomes" id="UP001175227">
    <property type="component" value="Unassembled WGS sequence"/>
</dbReference>
<keyword evidence="2 6" id="KW-0812">Transmembrane</keyword>
<gene>
    <name evidence="8" type="ORF">IW261DRAFT_1625106</name>
</gene>
<feature type="region of interest" description="Disordered" evidence="5">
    <location>
        <begin position="1"/>
        <end position="44"/>
    </location>
</feature>
<feature type="region of interest" description="Disordered" evidence="5">
    <location>
        <begin position="575"/>
        <end position="597"/>
    </location>
</feature>
<feature type="transmembrane region" description="Helical" evidence="6">
    <location>
        <begin position="377"/>
        <end position="397"/>
    </location>
</feature>
<feature type="transmembrane region" description="Helical" evidence="6">
    <location>
        <begin position="434"/>
        <end position="454"/>
    </location>
</feature>
<dbReference type="SUPFAM" id="SSF103473">
    <property type="entry name" value="MFS general substrate transporter"/>
    <property type="match status" value="1"/>
</dbReference>
<feature type="transmembrane region" description="Helical" evidence="6">
    <location>
        <begin position="282"/>
        <end position="299"/>
    </location>
</feature>
<feature type="domain" description="Major facilitator superfamily (MFS) profile" evidence="7">
    <location>
        <begin position="57"/>
        <end position="563"/>
    </location>
</feature>
<dbReference type="AlphaFoldDB" id="A0AA39P8R4"/>
<dbReference type="PANTHER" id="PTHR23501">
    <property type="entry name" value="MAJOR FACILITATOR SUPERFAMILY"/>
    <property type="match status" value="1"/>
</dbReference>
<keyword evidence="3 6" id="KW-1133">Transmembrane helix</keyword>
<feature type="transmembrane region" description="Helical" evidence="6">
    <location>
        <begin position="93"/>
        <end position="111"/>
    </location>
</feature>
<comment type="caution">
    <text evidence="8">The sequence shown here is derived from an EMBL/GenBank/DDBJ whole genome shotgun (WGS) entry which is preliminary data.</text>
</comment>
<dbReference type="EMBL" id="JAUEPR010000011">
    <property type="protein sequence ID" value="KAK0479672.1"/>
    <property type="molecule type" value="Genomic_DNA"/>
</dbReference>
<dbReference type="PROSITE" id="PS50850">
    <property type="entry name" value="MFS"/>
    <property type="match status" value="1"/>
</dbReference>
<dbReference type="Gene3D" id="1.20.1720.10">
    <property type="entry name" value="Multidrug resistance protein D"/>
    <property type="match status" value="1"/>
</dbReference>
<feature type="compositionally biased region" description="Polar residues" evidence="5">
    <location>
        <begin position="1"/>
        <end position="30"/>
    </location>
</feature>
<feature type="transmembrane region" description="Helical" evidence="6">
    <location>
        <begin position="213"/>
        <end position="231"/>
    </location>
</feature>
<keyword evidence="9" id="KW-1185">Reference proteome</keyword>
<feature type="transmembrane region" description="Helical" evidence="6">
    <location>
        <begin position="181"/>
        <end position="201"/>
    </location>
</feature>
<dbReference type="Pfam" id="PF07690">
    <property type="entry name" value="MFS_1"/>
    <property type="match status" value="1"/>
</dbReference>
<evidence type="ECO:0000313" key="9">
    <source>
        <dbReference type="Proteomes" id="UP001175227"/>
    </source>
</evidence>
<feature type="transmembrane region" description="Helical" evidence="6">
    <location>
        <begin position="123"/>
        <end position="141"/>
    </location>
</feature>
<dbReference type="PANTHER" id="PTHR23501:SF102">
    <property type="entry name" value="DRUG TRANSPORTER, PUTATIVE (AFU_ORTHOLOGUE AFUA_3G08530)-RELATED"/>
    <property type="match status" value="1"/>
</dbReference>
<feature type="transmembrane region" description="Helical" evidence="6">
    <location>
        <begin position="251"/>
        <end position="270"/>
    </location>
</feature>
<evidence type="ECO:0000256" key="3">
    <source>
        <dbReference type="ARBA" id="ARBA00022989"/>
    </source>
</evidence>
<proteinExistence type="predicted"/>
<dbReference type="GO" id="GO:0022857">
    <property type="term" value="F:transmembrane transporter activity"/>
    <property type="evidence" value="ECO:0007669"/>
    <property type="project" value="InterPro"/>
</dbReference>
<keyword evidence="4 6" id="KW-0472">Membrane</keyword>
<evidence type="ECO:0000256" key="4">
    <source>
        <dbReference type="ARBA" id="ARBA00023136"/>
    </source>
</evidence>
<feature type="transmembrane region" description="Helical" evidence="6">
    <location>
        <begin position="466"/>
        <end position="488"/>
    </location>
</feature>
<dbReference type="InterPro" id="IPR011701">
    <property type="entry name" value="MFS"/>
</dbReference>
<reference evidence="8" key="1">
    <citation type="submission" date="2023-06" db="EMBL/GenBank/DDBJ databases">
        <authorList>
            <consortium name="Lawrence Berkeley National Laboratory"/>
            <person name="Ahrendt S."/>
            <person name="Sahu N."/>
            <person name="Indic B."/>
            <person name="Wong-Bajracharya J."/>
            <person name="Merenyi Z."/>
            <person name="Ke H.-M."/>
            <person name="Monk M."/>
            <person name="Kocsube S."/>
            <person name="Drula E."/>
            <person name="Lipzen A."/>
            <person name="Balint B."/>
            <person name="Henrissat B."/>
            <person name="Andreopoulos B."/>
            <person name="Martin F.M."/>
            <person name="Harder C.B."/>
            <person name="Rigling D."/>
            <person name="Ford K.L."/>
            <person name="Foster G.D."/>
            <person name="Pangilinan J."/>
            <person name="Papanicolaou A."/>
            <person name="Barry K."/>
            <person name="LaButti K."/>
            <person name="Viragh M."/>
            <person name="Koriabine M."/>
            <person name="Yan M."/>
            <person name="Riley R."/>
            <person name="Champramary S."/>
            <person name="Plett K.L."/>
            <person name="Tsai I.J."/>
            <person name="Slot J."/>
            <person name="Sipos G."/>
            <person name="Plett J."/>
            <person name="Nagy L.G."/>
            <person name="Grigoriev I.V."/>
        </authorList>
    </citation>
    <scope>NUCLEOTIDE SEQUENCE</scope>
    <source>
        <strain evidence="8">ICMP 16352</strain>
    </source>
</reference>
<dbReference type="InterPro" id="IPR020846">
    <property type="entry name" value="MFS_dom"/>
</dbReference>
<dbReference type="InterPro" id="IPR036259">
    <property type="entry name" value="MFS_trans_sf"/>
</dbReference>
<protein>
    <submittedName>
        <fullName evidence="8">Major facilitator superfamily domain-containing protein</fullName>
    </submittedName>
</protein>
<evidence type="ECO:0000256" key="1">
    <source>
        <dbReference type="ARBA" id="ARBA00004141"/>
    </source>
</evidence>
<evidence type="ECO:0000313" key="8">
    <source>
        <dbReference type="EMBL" id="KAK0479672.1"/>
    </source>
</evidence>